<proteinExistence type="predicted"/>
<dbReference type="AlphaFoldDB" id="A0A5N4E0N4"/>
<protein>
    <submittedName>
        <fullName evidence="3">MAM domain-containing glycosylphosphatidylinositol anchor protein 2</fullName>
    </submittedName>
</protein>
<organism evidence="3 4">
    <name type="scientific">Camelus dromedarius</name>
    <name type="common">Dromedary</name>
    <name type="synonym">Arabian camel</name>
    <dbReference type="NCBI Taxonomy" id="9838"/>
    <lineage>
        <taxon>Eukaryota</taxon>
        <taxon>Metazoa</taxon>
        <taxon>Chordata</taxon>
        <taxon>Craniata</taxon>
        <taxon>Vertebrata</taxon>
        <taxon>Euteleostomi</taxon>
        <taxon>Mammalia</taxon>
        <taxon>Eutheria</taxon>
        <taxon>Laurasiatheria</taxon>
        <taxon>Artiodactyla</taxon>
        <taxon>Tylopoda</taxon>
        <taxon>Camelidae</taxon>
        <taxon>Camelus</taxon>
    </lineage>
</organism>
<dbReference type="InterPro" id="IPR000998">
    <property type="entry name" value="MAM_dom"/>
</dbReference>
<comment type="caution">
    <text evidence="3">The sequence shown here is derived from an EMBL/GenBank/DDBJ whole genome shotgun (WGS) entry which is preliminary data.</text>
</comment>
<gene>
    <name evidence="3" type="ORF">Cadr_000005930</name>
</gene>
<keyword evidence="4" id="KW-1185">Reference proteome</keyword>
<name>A0A5N4E0N4_CAMDR</name>
<dbReference type="Proteomes" id="UP000299084">
    <property type="component" value="Unassembled WGS sequence"/>
</dbReference>
<evidence type="ECO:0000313" key="3">
    <source>
        <dbReference type="EMBL" id="KAB1276834.1"/>
    </source>
</evidence>
<accession>A0A5N4E0N4</accession>
<dbReference type="STRING" id="9838.ENSCDRP00005029431"/>
<dbReference type="EMBL" id="JWIN03000006">
    <property type="protein sequence ID" value="KAB1276834.1"/>
    <property type="molecule type" value="Genomic_DNA"/>
</dbReference>
<sequence>MLLSSGEKTQHHMTETKKGVGITIDLLLTLILYQLIFEGIRGPGIEGDIAIDDVSIAEGECAKQDLTTKSKCLFLDWFDVSLM</sequence>
<dbReference type="PROSITE" id="PS50060">
    <property type="entry name" value="MAM_2"/>
    <property type="match status" value="1"/>
</dbReference>
<dbReference type="GO" id="GO:0016020">
    <property type="term" value="C:membrane"/>
    <property type="evidence" value="ECO:0007669"/>
    <property type="project" value="InterPro"/>
</dbReference>
<keyword evidence="1" id="KW-0472">Membrane</keyword>
<dbReference type="Gene3D" id="2.60.120.200">
    <property type="match status" value="1"/>
</dbReference>
<keyword evidence="1" id="KW-0812">Transmembrane</keyword>
<reference evidence="3 4" key="1">
    <citation type="journal article" date="2019" name="Mol. Ecol. Resour.">
        <title>Improving Illumina assemblies with Hi-C and long reads: an example with the North African dromedary.</title>
        <authorList>
            <person name="Elbers J.P."/>
            <person name="Rogers M.F."/>
            <person name="Perelman P.L."/>
            <person name="Proskuryakova A.A."/>
            <person name="Serdyukova N.A."/>
            <person name="Johnson W.E."/>
            <person name="Horin P."/>
            <person name="Corander J."/>
            <person name="Murphy D."/>
            <person name="Burger P.A."/>
        </authorList>
    </citation>
    <scope>NUCLEOTIDE SEQUENCE [LARGE SCALE GENOMIC DNA]</scope>
    <source>
        <strain evidence="3">Drom800</strain>
        <tissue evidence="3">Blood</tissue>
    </source>
</reference>
<evidence type="ECO:0000313" key="4">
    <source>
        <dbReference type="Proteomes" id="UP000299084"/>
    </source>
</evidence>
<keyword evidence="1" id="KW-1133">Transmembrane helix</keyword>
<feature type="domain" description="MAM" evidence="2">
    <location>
        <begin position="22"/>
        <end position="63"/>
    </location>
</feature>
<feature type="transmembrane region" description="Helical" evidence="1">
    <location>
        <begin position="20"/>
        <end position="37"/>
    </location>
</feature>
<evidence type="ECO:0000256" key="1">
    <source>
        <dbReference type="SAM" id="Phobius"/>
    </source>
</evidence>
<evidence type="ECO:0000259" key="2">
    <source>
        <dbReference type="PROSITE" id="PS50060"/>
    </source>
</evidence>